<dbReference type="Proteomes" id="UP001465976">
    <property type="component" value="Unassembled WGS sequence"/>
</dbReference>
<protein>
    <submittedName>
        <fullName evidence="2">Uncharacterized protein</fullName>
    </submittedName>
</protein>
<organism evidence="2 3">
    <name type="scientific">Marasmius crinis-equi</name>
    <dbReference type="NCBI Taxonomy" id="585013"/>
    <lineage>
        <taxon>Eukaryota</taxon>
        <taxon>Fungi</taxon>
        <taxon>Dikarya</taxon>
        <taxon>Basidiomycota</taxon>
        <taxon>Agaricomycotina</taxon>
        <taxon>Agaricomycetes</taxon>
        <taxon>Agaricomycetidae</taxon>
        <taxon>Agaricales</taxon>
        <taxon>Marasmiineae</taxon>
        <taxon>Marasmiaceae</taxon>
        <taxon>Marasmius</taxon>
    </lineage>
</organism>
<feature type="region of interest" description="Disordered" evidence="1">
    <location>
        <begin position="1"/>
        <end position="33"/>
    </location>
</feature>
<sequence length="523" mass="59686">MSSRFVLHSPPPLSVHRESRTLEELQPPDPETPEGVLGITLPAHIRSPTTLQLLPGTITLPEPPVIHLELGLGLPHALSENPPVVQDGTTPTCSRDDANEAEEESLVTLNADVVVEVLLHLLDMEGPHRNTYRVLTLTTEVFYKYVLTIPLQFSSLTIETRILPRFYREVYITHPDSLVLVKKALAPVPLVKEAREEEAREEKSELPRHVRKLHFGMTMIMPFTVFLPIIGGLSQFTTTKALSMKNWTDVTEVVERCRDTVESLAFSGAIATDSLVQPLLTQPFLSITELAAPIQFMYTPNSPFMTRSAYSTMNKLIDATFPNLRTLWVWVCDATDFMNHIDLRMDFRHLAQLERLHILFRFLDSECVSRYLKNTKVLPSVQCISVEIAQPAPSFPLYNIVTDAYFFDPRVVFIHKGPITPPFDRLIKIYARQQWDAVYDLLLIFDEVEDQWEPVLEKVEERRLYAALHGWVFPGESQHIMQVNAGPFLLSLVEQMEAPWPDDDYPNPLPVEAVTFDLYHSWI</sequence>
<evidence type="ECO:0000313" key="2">
    <source>
        <dbReference type="EMBL" id="KAL0573082.1"/>
    </source>
</evidence>
<accession>A0ABR3FCQ8</accession>
<keyword evidence="3" id="KW-1185">Reference proteome</keyword>
<proteinExistence type="predicted"/>
<dbReference type="EMBL" id="JBAHYK010000547">
    <property type="protein sequence ID" value="KAL0573082.1"/>
    <property type="molecule type" value="Genomic_DNA"/>
</dbReference>
<reference evidence="2 3" key="1">
    <citation type="submission" date="2024-02" db="EMBL/GenBank/DDBJ databases">
        <title>A draft genome for the cacao thread blight pathogen Marasmius crinis-equi.</title>
        <authorList>
            <person name="Cohen S.P."/>
            <person name="Baruah I.K."/>
            <person name="Amoako-Attah I."/>
            <person name="Bukari Y."/>
            <person name="Meinhardt L.W."/>
            <person name="Bailey B.A."/>
        </authorList>
    </citation>
    <scope>NUCLEOTIDE SEQUENCE [LARGE SCALE GENOMIC DNA]</scope>
    <source>
        <strain evidence="2 3">GH-76</strain>
    </source>
</reference>
<gene>
    <name evidence="2" type="ORF">V5O48_008876</name>
</gene>
<evidence type="ECO:0000256" key="1">
    <source>
        <dbReference type="SAM" id="MobiDB-lite"/>
    </source>
</evidence>
<evidence type="ECO:0000313" key="3">
    <source>
        <dbReference type="Proteomes" id="UP001465976"/>
    </source>
</evidence>
<comment type="caution">
    <text evidence="2">The sequence shown here is derived from an EMBL/GenBank/DDBJ whole genome shotgun (WGS) entry which is preliminary data.</text>
</comment>
<name>A0ABR3FCQ8_9AGAR</name>